<dbReference type="PANTHER" id="PTHR33908:SF11">
    <property type="entry name" value="MEMBRANE PROTEIN"/>
    <property type="match status" value="1"/>
</dbReference>
<keyword evidence="4 10" id="KW-0808">Transferase</keyword>
<evidence type="ECO:0000256" key="6">
    <source>
        <dbReference type="ARBA" id="ARBA00022989"/>
    </source>
</evidence>
<evidence type="ECO:0000256" key="3">
    <source>
        <dbReference type="ARBA" id="ARBA00022676"/>
    </source>
</evidence>
<keyword evidence="5 8" id="KW-0812">Transmembrane</keyword>
<evidence type="ECO:0000256" key="5">
    <source>
        <dbReference type="ARBA" id="ARBA00022692"/>
    </source>
</evidence>
<evidence type="ECO:0000313" key="11">
    <source>
        <dbReference type="Proteomes" id="UP000536509"/>
    </source>
</evidence>
<name>A0A7Y3R9V9_9FLAO</name>
<evidence type="ECO:0000256" key="4">
    <source>
        <dbReference type="ARBA" id="ARBA00022679"/>
    </source>
</evidence>
<evidence type="ECO:0000256" key="2">
    <source>
        <dbReference type="ARBA" id="ARBA00022475"/>
    </source>
</evidence>
<dbReference type="GO" id="GO:0000030">
    <property type="term" value="F:mannosyltransferase activity"/>
    <property type="evidence" value="ECO:0007669"/>
    <property type="project" value="InterPro"/>
</dbReference>
<dbReference type="RefSeq" id="WP_171222686.1">
    <property type="nucleotide sequence ID" value="NZ_CP121446.1"/>
</dbReference>
<dbReference type="Pfam" id="PF02366">
    <property type="entry name" value="PMT"/>
    <property type="match status" value="1"/>
</dbReference>
<feature type="transmembrane region" description="Helical" evidence="8">
    <location>
        <begin position="105"/>
        <end position="135"/>
    </location>
</feature>
<dbReference type="GO" id="GO:0016763">
    <property type="term" value="F:pentosyltransferase activity"/>
    <property type="evidence" value="ECO:0007669"/>
    <property type="project" value="TreeGrafter"/>
</dbReference>
<dbReference type="GO" id="GO:0005886">
    <property type="term" value="C:plasma membrane"/>
    <property type="evidence" value="ECO:0007669"/>
    <property type="project" value="UniProtKB-SubCell"/>
</dbReference>
<feature type="transmembrane region" description="Helical" evidence="8">
    <location>
        <begin position="340"/>
        <end position="364"/>
    </location>
</feature>
<dbReference type="GO" id="GO:0006493">
    <property type="term" value="P:protein O-linked glycosylation"/>
    <property type="evidence" value="ECO:0007669"/>
    <property type="project" value="InterPro"/>
</dbReference>
<feature type="transmembrane region" description="Helical" evidence="8">
    <location>
        <begin position="155"/>
        <end position="188"/>
    </location>
</feature>
<sequence>MISSLMMIVVLNLPFKAKPFGDMTFHEEAKHLALYLKGDIGYDKVTITKAPGPVFFYSPPYLIAPSEASDNQLWVYAVVFTFIIITISLLLIFKIGTNLFSKEVGLLSVLLFFIFPIHCYYSLGILAEVPAFFSLTLGLYGWSKIIKEPNQKSGWLLLLFGLWFLILNRPNTMLLLAVGFLLMAYSFIKQKQFFSTYGKGLALTFTCVGLMGYGTLQFAKMITGTKSGYNQEGLFYFVAHQGRFQFREEPTDFRFWESDIRPDSKDYQNWGKSGEALGKIMEETKRSHGDVYREFLINDALEHPFLFTRQFFVKCFYGHMYFINSVKPKDFHLGPIHGVMGYWLVIFIINFINIIIILGATLFLFKEKNLINYWLFWGVIVALLVFHGLTYMEPRYMFPARVALYIMSAAGLYRLPWMQRKVNYIAKFVFTTKSVR</sequence>
<feature type="domain" description="ArnT-like N-terminal" evidence="9">
    <location>
        <begin position="75"/>
        <end position="160"/>
    </location>
</feature>
<feature type="transmembrane region" description="Helical" evidence="8">
    <location>
        <begin position="396"/>
        <end position="415"/>
    </location>
</feature>
<evidence type="ECO:0000256" key="1">
    <source>
        <dbReference type="ARBA" id="ARBA00004651"/>
    </source>
</evidence>
<gene>
    <name evidence="10" type="ORF">HKT18_09865</name>
</gene>
<evidence type="ECO:0000259" key="9">
    <source>
        <dbReference type="Pfam" id="PF02366"/>
    </source>
</evidence>
<protein>
    <submittedName>
        <fullName evidence="10">Phospholipid carrier-dependent glycosyltransferase</fullName>
    </submittedName>
</protein>
<keyword evidence="7 8" id="KW-0472">Membrane</keyword>
<accession>A0A7Y3R9V9</accession>
<feature type="transmembrane region" description="Helical" evidence="8">
    <location>
        <begin position="200"/>
        <end position="219"/>
    </location>
</feature>
<dbReference type="EMBL" id="JABEVX010000005">
    <property type="protein sequence ID" value="NNT72521.1"/>
    <property type="molecule type" value="Genomic_DNA"/>
</dbReference>
<dbReference type="PANTHER" id="PTHR33908">
    <property type="entry name" value="MANNOSYLTRANSFERASE YKCB-RELATED"/>
    <property type="match status" value="1"/>
</dbReference>
<dbReference type="Proteomes" id="UP000536509">
    <property type="component" value="Unassembled WGS sequence"/>
</dbReference>
<dbReference type="InterPro" id="IPR050297">
    <property type="entry name" value="LipidA_mod_glycosyltrf_83"/>
</dbReference>
<comment type="caution">
    <text evidence="10">The sequence shown here is derived from an EMBL/GenBank/DDBJ whole genome shotgun (WGS) entry which is preliminary data.</text>
</comment>
<evidence type="ECO:0000256" key="7">
    <source>
        <dbReference type="ARBA" id="ARBA00023136"/>
    </source>
</evidence>
<comment type="subcellular location">
    <subcellularLocation>
        <location evidence="1">Cell membrane</location>
        <topology evidence="1">Multi-pass membrane protein</topology>
    </subcellularLocation>
</comment>
<dbReference type="GO" id="GO:0009103">
    <property type="term" value="P:lipopolysaccharide biosynthetic process"/>
    <property type="evidence" value="ECO:0007669"/>
    <property type="project" value="UniProtKB-ARBA"/>
</dbReference>
<feature type="transmembrane region" description="Helical" evidence="8">
    <location>
        <begin position="371"/>
        <end position="390"/>
    </location>
</feature>
<evidence type="ECO:0000313" key="10">
    <source>
        <dbReference type="EMBL" id="NNT72521.1"/>
    </source>
</evidence>
<keyword evidence="11" id="KW-1185">Reference proteome</keyword>
<keyword evidence="6 8" id="KW-1133">Transmembrane helix</keyword>
<feature type="transmembrane region" description="Helical" evidence="8">
    <location>
        <begin position="73"/>
        <end position="93"/>
    </location>
</feature>
<organism evidence="10 11">
    <name type="scientific">Flavobacterium rivulicola</name>
    <dbReference type="NCBI Taxonomy" id="2732161"/>
    <lineage>
        <taxon>Bacteria</taxon>
        <taxon>Pseudomonadati</taxon>
        <taxon>Bacteroidota</taxon>
        <taxon>Flavobacteriia</taxon>
        <taxon>Flavobacteriales</taxon>
        <taxon>Flavobacteriaceae</taxon>
        <taxon>Flavobacterium</taxon>
    </lineage>
</organism>
<dbReference type="AlphaFoldDB" id="A0A7Y3R9V9"/>
<keyword evidence="3" id="KW-0328">Glycosyltransferase</keyword>
<proteinExistence type="predicted"/>
<evidence type="ECO:0000256" key="8">
    <source>
        <dbReference type="SAM" id="Phobius"/>
    </source>
</evidence>
<keyword evidence="2" id="KW-1003">Cell membrane</keyword>
<reference evidence="10 11" key="1">
    <citation type="submission" date="2020-05" db="EMBL/GenBank/DDBJ databases">
        <title>Draft genome of Flavobacterium sp. IMCC34852.</title>
        <authorList>
            <person name="Song J."/>
            <person name="Cho J.-C."/>
        </authorList>
    </citation>
    <scope>NUCLEOTIDE SEQUENCE [LARGE SCALE GENOMIC DNA]</scope>
    <source>
        <strain evidence="10 11">IMCC34852</strain>
    </source>
</reference>
<dbReference type="InterPro" id="IPR003342">
    <property type="entry name" value="ArnT-like_N"/>
</dbReference>